<dbReference type="InterPro" id="IPR021903">
    <property type="entry name" value="DUF3515"/>
</dbReference>
<proteinExistence type="predicted"/>
<comment type="caution">
    <text evidence="2">The sequence shown here is derived from an EMBL/GenBank/DDBJ whole genome shotgun (WGS) entry which is preliminary data.</text>
</comment>
<accession>A0A9D2Q091</accession>
<dbReference type="Pfam" id="PF12028">
    <property type="entry name" value="DUF3515"/>
    <property type="match status" value="1"/>
</dbReference>
<name>A0A9D2Q091_9MICO</name>
<gene>
    <name evidence="2" type="ORF">H9932_02495</name>
</gene>
<sequence length="169" mass="17587">MLLRRLAVLPVSALLALGLASCGTVRVPAGEAAADPVCADIVLGAPPQVLGMDRVETSSQGTVAWGEGEDTVVMRCGVTPPGPTTDQCTTLADENGTEVDWIVREGEDDTFLYTTYGREPAIDVSVPRSAAPDQPSAAPLDLTQVVTRNIEATDFCLGPGDEGYEAPEG</sequence>
<feature type="chain" id="PRO_5039415129" evidence="1">
    <location>
        <begin position="21"/>
        <end position="169"/>
    </location>
</feature>
<reference evidence="2" key="1">
    <citation type="journal article" date="2021" name="PeerJ">
        <title>Extensive microbial diversity within the chicken gut microbiome revealed by metagenomics and culture.</title>
        <authorList>
            <person name="Gilroy R."/>
            <person name="Ravi A."/>
            <person name="Getino M."/>
            <person name="Pursley I."/>
            <person name="Horton D.L."/>
            <person name="Alikhan N.F."/>
            <person name="Baker D."/>
            <person name="Gharbi K."/>
            <person name="Hall N."/>
            <person name="Watson M."/>
            <person name="Adriaenssens E.M."/>
            <person name="Foster-Nyarko E."/>
            <person name="Jarju S."/>
            <person name="Secka A."/>
            <person name="Antonio M."/>
            <person name="Oren A."/>
            <person name="Chaudhuri R.R."/>
            <person name="La Ragione R."/>
            <person name="Hildebrand F."/>
            <person name="Pallen M.J."/>
        </authorList>
    </citation>
    <scope>NUCLEOTIDE SEQUENCE</scope>
    <source>
        <strain evidence="2">CHK130-7132</strain>
    </source>
</reference>
<reference evidence="2" key="2">
    <citation type="submission" date="2021-04" db="EMBL/GenBank/DDBJ databases">
        <authorList>
            <person name="Gilroy R."/>
        </authorList>
    </citation>
    <scope>NUCLEOTIDE SEQUENCE</scope>
    <source>
        <strain evidence="2">CHK130-7132</strain>
    </source>
</reference>
<evidence type="ECO:0000313" key="3">
    <source>
        <dbReference type="Proteomes" id="UP000823854"/>
    </source>
</evidence>
<dbReference type="Proteomes" id="UP000823854">
    <property type="component" value="Unassembled WGS sequence"/>
</dbReference>
<evidence type="ECO:0000256" key="1">
    <source>
        <dbReference type="SAM" id="SignalP"/>
    </source>
</evidence>
<dbReference type="AlphaFoldDB" id="A0A9D2Q091"/>
<dbReference type="PROSITE" id="PS51257">
    <property type="entry name" value="PROKAR_LIPOPROTEIN"/>
    <property type="match status" value="1"/>
</dbReference>
<protein>
    <submittedName>
        <fullName evidence="2">DUF3515 domain-containing protein</fullName>
    </submittedName>
</protein>
<evidence type="ECO:0000313" key="2">
    <source>
        <dbReference type="EMBL" id="HJC68535.1"/>
    </source>
</evidence>
<organism evidence="2 3">
    <name type="scientific">Candidatus Brachybacterium intestinipullorum</name>
    <dbReference type="NCBI Taxonomy" id="2838512"/>
    <lineage>
        <taxon>Bacteria</taxon>
        <taxon>Bacillati</taxon>
        <taxon>Actinomycetota</taxon>
        <taxon>Actinomycetes</taxon>
        <taxon>Micrococcales</taxon>
        <taxon>Dermabacteraceae</taxon>
        <taxon>Brachybacterium</taxon>
    </lineage>
</organism>
<dbReference type="EMBL" id="DWWC01000051">
    <property type="protein sequence ID" value="HJC68535.1"/>
    <property type="molecule type" value="Genomic_DNA"/>
</dbReference>
<keyword evidence="1" id="KW-0732">Signal</keyword>
<feature type="signal peptide" evidence="1">
    <location>
        <begin position="1"/>
        <end position="20"/>
    </location>
</feature>